<dbReference type="PROSITE" id="PS51733">
    <property type="entry name" value="BPL_LPL_CATALYTIC"/>
    <property type="match status" value="1"/>
</dbReference>
<keyword evidence="2" id="KW-0092">Biotin</keyword>
<dbReference type="KEGG" id="dvn:HQ394_16730"/>
<dbReference type="GO" id="GO:0004077">
    <property type="term" value="F:biotin--[biotin carboxyl-carrier protein] ligase activity"/>
    <property type="evidence" value="ECO:0007669"/>
    <property type="project" value="UniProtKB-EC"/>
</dbReference>
<evidence type="ECO:0000313" key="7">
    <source>
        <dbReference type="Proteomes" id="UP000516369"/>
    </source>
</evidence>
<dbReference type="PANTHER" id="PTHR12835:SF5">
    <property type="entry name" value="BIOTIN--PROTEIN LIGASE"/>
    <property type="match status" value="1"/>
</dbReference>
<dbReference type="PANTHER" id="PTHR12835">
    <property type="entry name" value="BIOTIN PROTEIN LIGASE"/>
    <property type="match status" value="1"/>
</dbReference>
<evidence type="ECO:0000259" key="5">
    <source>
        <dbReference type="PROSITE" id="PS51733"/>
    </source>
</evidence>
<evidence type="ECO:0000256" key="4">
    <source>
        <dbReference type="ARBA" id="ARBA00047846"/>
    </source>
</evidence>
<dbReference type="AlphaFoldDB" id="A0A7H1N4N2"/>
<dbReference type="SUPFAM" id="SSF55681">
    <property type="entry name" value="Class II aaRS and biotin synthetases"/>
    <property type="match status" value="1"/>
</dbReference>
<evidence type="ECO:0000256" key="3">
    <source>
        <dbReference type="ARBA" id="ARBA00024227"/>
    </source>
</evidence>
<dbReference type="InterPro" id="IPR004408">
    <property type="entry name" value="Biotin_CoA_COase_ligase"/>
</dbReference>
<accession>A0A7H1N4N2</accession>
<name>A0A7H1N4N2_9PROT</name>
<dbReference type="InterPro" id="IPR045864">
    <property type="entry name" value="aa-tRNA-synth_II/BPL/LPL"/>
</dbReference>
<dbReference type="Pfam" id="PF02237">
    <property type="entry name" value="BPL_C"/>
    <property type="match status" value="1"/>
</dbReference>
<dbReference type="RefSeq" id="WP_190261142.1">
    <property type="nucleotide sequence ID" value="NZ_CP053923.1"/>
</dbReference>
<proteinExistence type="predicted"/>
<organism evidence="6 7">
    <name type="scientific">Defluviicoccus vanus</name>
    <dbReference type="NCBI Taxonomy" id="111831"/>
    <lineage>
        <taxon>Bacteria</taxon>
        <taxon>Pseudomonadati</taxon>
        <taxon>Pseudomonadota</taxon>
        <taxon>Alphaproteobacteria</taxon>
        <taxon>Rhodospirillales</taxon>
        <taxon>Rhodospirillaceae</taxon>
        <taxon>Defluviicoccus</taxon>
    </lineage>
</organism>
<sequence>MSAAAKPPSLLPLPFGYRHLALGVIGSTNDEAQRFAVQGEPAGLIVSASEQTQGRGRQRRSWLSPAGGLYCSFLLRPPCELRQAPEVGFVTAVAVADAVIALLGTDERVGCKWPNDILVGGRKVAGILVESAALANNTLDWVVAGIGINLGERPAADMVMYPATCLADEGATAVTPEVALAVLAAAMAVWLDRWQTVGFAPVRQAWLRRAHRQGERLVVRGGAADLEGEFIDLDASGALVLQTQQGRRVVTAGDCFPENLPHD</sequence>
<dbReference type="GO" id="GO:0005737">
    <property type="term" value="C:cytoplasm"/>
    <property type="evidence" value="ECO:0007669"/>
    <property type="project" value="TreeGrafter"/>
</dbReference>
<comment type="catalytic activity">
    <reaction evidence="4">
        <text>biotin + L-lysyl-[protein] + ATP = N(6)-biotinyl-L-lysyl-[protein] + AMP + diphosphate + H(+)</text>
        <dbReference type="Rhea" id="RHEA:11756"/>
        <dbReference type="Rhea" id="RHEA-COMP:9752"/>
        <dbReference type="Rhea" id="RHEA-COMP:10505"/>
        <dbReference type="ChEBI" id="CHEBI:15378"/>
        <dbReference type="ChEBI" id="CHEBI:29969"/>
        <dbReference type="ChEBI" id="CHEBI:30616"/>
        <dbReference type="ChEBI" id="CHEBI:33019"/>
        <dbReference type="ChEBI" id="CHEBI:57586"/>
        <dbReference type="ChEBI" id="CHEBI:83144"/>
        <dbReference type="ChEBI" id="CHEBI:456215"/>
        <dbReference type="EC" id="6.3.4.15"/>
    </reaction>
</comment>
<gene>
    <name evidence="6" type="ORF">HQ394_16730</name>
</gene>
<evidence type="ECO:0000256" key="1">
    <source>
        <dbReference type="ARBA" id="ARBA00022598"/>
    </source>
</evidence>
<dbReference type="InterPro" id="IPR003142">
    <property type="entry name" value="BPL_C"/>
</dbReference>
<dbReference type="Gene3D" id="2.30.30.100">
    <property type="match status" value="1"/>
</dbReference>
<protein>
    <recommendedName>
        <fullName evidence="3">biotin--[biotin carboxyl-carrier protein] ligase</fullName>
        <ecNumber evidence="3">6.3.4.15</ecNumber>
    </recommendedName>
</protein>
<evidence type="ECO:0000256" key="2">
    <source>
        <dbReference type="ARBA" id="ARBA00023267"/>
    </source>
</evidence>
<dbReference type="InterPro" id="IPR004143">
    <property type="entry name" value="BPL_LPL_catalytic"/>
</dbReference>
<keyword evidence="1 6" id="KW-0436">Ligase</keyword>
<dbReference type="Pfam" id="PF03099">
    <property type="entry name" value="BPL_LplA_LipB"/>
    <property type="match status" value="1"/>
</dbReference>
<reference evidence="6 7" key="1">
    <citation type="submission" date="2020-05" db="EMBL/GenBank/DDBJ databases">
        <title>Complete closed genome sequence of Defluviicoccus vanus.</title>
        <authorList>
            <person name="Bessarab I."/>
            <person name="Arumugam K."/>
            <person name="Maszenan A.M."/>
            <person name="Seviour R.J."/>
            <person name="Williams R.B."/>
        </authorList>
    </citation>
    <scope>NUCLEOTIDE SEQUENCE [LARGE SCALE GENOMIC DNA]</scope>
    <source>
        <strain evidence="6 7">Ben 114</strain>
    </source>
</reference>
<dbReference type="Proteomes" id="UP000516369">
    <property type="component" value="Chromosome"/>
</dbReference>
<dbReference type="Gene3D" id="3.30.930.10">
    <property type="entry name" value="Bira Bifunctional Protein, Domain 2"/>
    <property type="match status" value="1"/>
</dbReference>
<evidence type="ECO:0000313" key="6">
    <source>
        <dbReference type="EMBL" id="QNT70668.1"/>
    </source>
</evidence>
<dbReference type="EMBL" id="CP053923">
    <property type="protein sequence ID" value="QNT70668.1"/>
    <property type="molecule type" value="Genomic_DNA"/>
</dbReference>
<keyword evidence="7" id="KW-1185">Reference proteome</keyword>
<feature type="domain" description="BPL/LPL catalytic" evidence="5">
    <location>
        <begin position="8"/>
        <end position="195"/>
    </location>
</feature>
<dbReference type="NCBIfam" id="TIGR00121">
    <property type="entry name" value="birA_ligase"/>
    <property type="match status" value="1"/>
</dbReference>
<dbReference type="EC" id="6.3.4.15" evidence="3"/>
<dbReference type="CDD" id="cd16442">
    <property type="entry name" value="BPL"/>
    <property type="match status" value="1"/>
</dbReference>